<name>L0DRM5_SINAD</name>
<dbReference type="GO" id="GO:0004519">
    <property type="term" value="F:endonuclease activity"/>
    <property type="evidence" value="ECO:0007669"/>
    <property type="project" value="InterPro"/>
</dbReference>
<reference evidence="2 3" key="1">
    <citation type="submission" date="2012-02" db="EMBL/GenBank/DDBJ databases">
        <title>Complete sequence of plasmid 2 of Singulisphaera acidiphila DSM 18658.</title>
        <authorList>
            <consortium name="US DOE Joint Genome Institute (JGI-PGF)"/>
            <person name="Lucas S."/>
            <person name="Copeland A."/>
            <person name="Lapidus A."/>
            <person name="Glavina del Rio T."/>
            <person name="Dalin E."/>
            <person name="Tice H."/>
            <person name="Bruce D."/>
            <person name="Goodwin L."/>
            <person name="Pitluck S."/>
            <person name="Peters L."/>
            <person name="Ovchinnikova G."/>
            <person name="Chertkov O."/>
            <person name="Kyrpides N."/>
            <person name="Mavromatis K."/>
            <person name="Ivanova N."/>
            <person name="Brettin T."/>
            <person name="Detter J.C."/>
            <person name="Han C."/>
            <person name="Larimer F."/>
            <person name="Land M."/>
            <person name="Hauser L."/>
            <person name="Markowitz V."/>
            <person name="Cheng J.-F."/>
            <person name="Hugenholtz P."/>
            <person name="Woyke T."/>
            <person name="Wu D."/>
            <person name="Tindall B."/>
            <person name="Pomrenke H."/>
            <person name="Brambilla E."/>
            <person name="Klenk H.-P."/>
            <person name="Eisen J.A."/>
        </authorList>
    </citation>
    <scope>NUCLEOTIDE SEQUENCE [LARGE SCALE GENOMIC DNA]</scope>
    <source>
        <strain evidence="3">ATCC BAA-1392 / DSM 18658 / VKM B-2454 / MOB10</strain>
        <plasmid evidence="2 3">pSINAC02</plasmid>
    </source>
</reference>
<evidence type="ECO:0000313" key="2">
    <source>
        <dbReference type="EMBL" id="AGA31632.1"/>
    </source>
</evidence>
<dbReference type="Pfam" id="PF09907">
    <property type="entry name" value="HigB_toxin"/>
    <property type="match status" value="1"/>
</dbReference>
<proteinExistence type="predicted"/>
<dbReference type="GO" id="GO:0110001">
    <property type="term" value="C:toxin-antitoxin complex"/>
    <property type="evidence" value="ECO:0007669"/>
    <property type="project" value="InterPro"/>
</dbReference>
<accession>L0DRM5</accession>
<keyword evidence="3" id="KW-1185">Reference proteome</keyword>
<gene>
    <name evidence="2" type="ordered locus">Sinac_7601</name>
</gene>
<evidence type="ECO:0000256" key="1">
    <source>
        <dbReference type="SAM" id="MobiDB-lite"/>
    </source>
</evidence>
<geneLocation type="plasmid" evidence="2 3">
    <name>pSINAC02</name>
</geneLocation>
<dbReference type="RefSeq" id="WP_015250693.1">
    <property type="nucleotide sequence ID" value="NC_019894.1"/>
</dbReference>
<protein>
    <recommendedName>
        <fullName evidence="4">Type II toxin-antitoxin system HigB family toxin</fullName>
    </recommendedName>
</protein>
<dbReference type="OrthoDB" id="9799912at2"/>
<dbReference type="InterPro" id="IPR018669">
    <property type="entry name" value="Toxin_HigB"/>
</dbReference>
<dbReference type="AlphaFoldDB" id="L0DRM5"/>
<evidence type="ECO:0000313" key="3">
    <source>
        <dbReference type="Proteomes" id="UP000010798"/>
    </source>
</evidence>
<dbReference type="HOGENOM" id="CLU_153067_1_0_0"/>
<keyword evidence="2" id="KW-0614">Plasmid</keyword>
<dbReference type="EMBL" id="CP003366">
    <property type="protein sequence ID" value="AGA31632.1"/>
    <property type="molecule type" value="Genomic_DNA"/>
</dbReference>
<feature type="region of interest" description="Disordered" evidence="1">
    <location>
        <begin position="93"/>
        <end position="127"/>
    </location>
</feature>
<sequence>MHVISEKPLRDFGAIHSDARKELQAWFRNASNNDWTKFAGVREVYTDADQVGKFTVFNICRNKYRLIVSIHYNRGKLYVRHVLTHAEYNLGTWKQEEQPKAKHPEKERPAKDKPSHEKKASTRRKRR</sequence>
<feature type="compositionally biased region" description="Basic and acidic residues" evidence="1">
    <location>
        <begin position="94"/>
        <end position="120"/>
    </location>
</feature>
<dbReference type="KEGG" id="saci:Sinac_7601"/>
<dbReference type="GO" id="GO:0003723">
    <property type="term" value="F:RNA binding"/>
    <property type="evidence" value="ECO:0007669"/>
    <property type="project" value="InterPro"/>
</dbReference>
<organism evidence="2 3">
    <name type="scientific">Singulisphaera acidiphila (strain ATCC BAA-1392 / DSM 18658 / VKM B-2454 / MOB10)</name>
    <dbReference type="NCBI Taxonomy" id="886293"/>
    <lineage>
        <taxon>Bacteria</taxon>
        <taxon>Pseudomonadati</taxon>
        <taxon>Planctomycetota</taxon>
        <taxon>Planctomycetia</taxon>
        <taxon>Isosphaerales</taxon>
        <taxon>Isosphaeraceae</taxon>
        <taxon>Singulisphaera</taxon>
    </lineage>
</organism>
<evidence type="ECO:0008006" key="4">
    <source>
        <dbReference type="Google" id="ProtNLM"/>
    </source>
</evidence>
<dbReference type="Proteomes" id="UP000010798">
    <property type="component" value="Plasmid pSINAC02"/>
</dbReference>